<keyword evidence="1" id="KW-1133">Transmembrane helix</keyword>
<dbReference type="InterPro" id="IPR012902">
    <property type="entry name" value="N_methyl_site"/>
</dbReference>
<gene>
    <name evidence="2" type="ORF">C8D82_13634</name>
</gene>
<dbReference type="RefSeq" id="WP_207776171.1">
    <property type="nucleotide sequence ID" value="NZ_QEKH01000036.1"/>
</dbReference>
<evidence type="ECO:0000256" key="1">
    <source>
        <dbReference type="SAM" id="Phobius"/>
    </source>
</evidence>
<feature type="transmembrane region" description="Helical" evidence="1">
    <location>
        <begin position="6"/>
        <end position="29"/>
    </location>
</feature>
<dbReference type="Pfam" id="PF07963">
    <property type="entry name" value="N_methyl"/>
    <property type="match status" value="1"/>
</dbReference>
<dbReference type="NCBIfam" id="TIGR02532">
    <property type="entry name" value="IV_pilin_GFxxxE"/>
    <property type="match status" value="1"/>
</dbReference>
<organism evidence="2 3">
    <name type="scientific">Victivallis vadensis</name>
    <dbReference type="NCBI Taxonomy" id="172901"/>
    <lineage>
        <taxon>Bacteria</taxon>
        <taxon>Pseudomonadati</taxon>
        <taxon>Lentisphaerota</taxon>
        <taxon>Lentisphaeria</taxon>
        <taxon>Victivallales</taxon>
        <taxon>Victivallaceae</taxon>
        <taxon>Victivallis</taxon>
    </lineage>
</organism>
<dbReference type="PANTHER" id="PTHR30093">
    <property type="entry name" value="GENERAL SECRETION PATHWAY PROTEIN G"/>
    <property type="match status" value="1"/>
</dbReference>
<sequence length="231" mass="25400">MKTRKFTLIELLVVIAIIAILAGMLLPALNKARQKARGTTCISNLKQMMLYTQQYLDSYNGMITCEGDWEQWAGALFKAGLVGRGDWKALNCPDVNFSAGNLAGGVEDWKINMFAYPANYLGAVKINGTYYGESSASPYRIIRDASHSAINFKPIKQPSNFLFLADGRNDQGEPWARLYLKTVCGWASAPWRGHSSTGFSAAWGDGHASMANEGKLEETTCPKEDIAWAAE</sequence>
<dbReference type="Proteomes" id="UP000245959">
    <property type="component" value="Unassembled WGS sequence"/>
</dbReference>
<keyword evidence="1" id="KW-0472">Membrane</keyword>
<dbReference type="GeneID" id="78297631"/>
<protein>
    <submittedName>
        <fullName evidence="2">Prepilin-type N-terminal cleavage/methylation domain-containing protein</fullName>
    </submittedName>
</protein>
<dbReference type="InterPro" id="IPR045584">
    <property type="entry name" value="Pilin-like"/>
</dbReference>
<dbReference type="EMBL" id="QEKH01000036">
    <property type="protein sequence ID" value="PVY36119.1"/>
    <property type="molecule type" value="Genomic_DNA"/>
</dbReference>
<proteinExistence type="predicted"/>
<dbReference type="Gene3D" id="3.30.700.10">
    <property type="entry name" value="Glycoprotein, Type 4 Pilin"/>
    <property type="match status" value="1"/>
</dbReference>
<name>A0A2U1AI85_9BACT</name>
<comment type="caution">
    <text evidence="2">The sequence shown here is derived from an EMBL/GenBank/DDBJ whole genome shotgun (WGS) entry which is preliminary data.</text>
</comment>
<keyword evidence="3" id="KW-1185">Reference proteome</keyword>
<dbReference type="SUPFAM" id="SSF54523">
    <property type="entry name" value="Pili subunits"/>
    <property type="match status" value="1"/>
</dbReference>
<reference evidence="2 3" key="1">
    <citation type="submission" date="2018-04" db="EMBL/GenBank/DDBJ databases">
        <title>Genomic Encyclopedia of Type Strains, Phase IV (KMG-IV): sequencing the most valuable type-strain genomes for metagenomic binning, comparative biology and taxonomic classification.</title>
        <authorList>
            <person name="Goeker M."/>
        </authorList>
    </citation>
    <scope>NUCLEOTIDE SEQUENCE [LARGE SCALE GENOMIC DNA]</scope>
    <source>
        <strain evidence="2 3">DSM 14823</strain>
    </source>
</reference>
<evidence type="ECO:0000313" key="2">
    <source>
        <dbReference type="EMBL" id="PVY36119.1"/>
    </source>
</evidence>
<evidence type="ECO:0000313" key="3">
    <source>
        <dbReference type="Proteomes" id="UP000245959"/>
    </source>
</evidence>
<accession>A0A2U1AI85</accession>
<keyword evidence="1" id="KW-0812">Transmembrane</keyword>
<dbReference type="AlphaFoldDB" id="A0A2U1AI85"/>